<feature type="transmembrane region" description="Helical" evidence="14">
    <location>
        <begin position="963"/>
        <end position="981"/>
    </location>
</feature>
<evidence type="ECO:0000256" key="11">
    <source>
        <dbReference type="ARBA" id="ARBA00093617"/>
    </source>
</evidence>
<feature type="transmembrane region" description="Helical" evidence="14">
    <location>
        <begin position="912"/>
        <end position="933"/>
    </location>
</feature>
<evidence type="ECO:0000313" key="18">
    <source>
        <dbReference type="Proteomes" id="UP001596108"/>
    </source>
</evidence>
<evidence type="ECO:0000256" key="4">
    <source>
        <dbReference type="ARBA" id="ARBA00022475"/>
    </source>
</evidence>
<feature type="transmembrane region" description="Helical" evidence="14">
    <location>
        <begin position="396"/>
        <end position="416"/>
    </location>
</feature>
<dbReference type="Gene3D" id="2.60.120.260">
    <property type="entry name" value="Galactose-binding domain-like"/>
    <property type="match status" value="1"/>
</dbReference>
<comment type="pathway">
    <text evidence="2">Protein modification; protein glycosylation.</text>
</comment>
<keyword evidence="8 14" id="KW-1133">Transmembrane helix</keyword>
<keyword evidence="7 14" id="KW-0812">Transmembrane</keyword>
<feature type="transmembrane region" description="Helical" evidence="14">
    <location>
        <begin position="457"/>
        <end position="475"/>
    </location>
</feature>
<feature type="transmembrane region" description="Helical" evidence="14">
    <location>
        <begin position="940"/>
        <end position="957"/>
    </location>
</feature>
<feature type="transmembrane region" description="Helical" evidence="14">
    <location>
        <begin position="601"/>
        <end position="618"/>
    </location>
</feature>
<evidence type="ECO:0000259" key="16">
    <source>
        <dbReference type="Pfam" id="PF16192"/>
    </source>
</evidence>
<accession>A0ABW0R4Q3</accession>
<organism evidence="17 18">
    <name type="scientific">Cohnella yongneupensis</name>
    <dbReference type="NCBI Taxonomy" id="425006"/>
    <lineage>
        <taxon>Bacteria</taxon>
        <taxon>Bacillati</taxon>
        <taxon>Bacillota</taxon>
        <taxon>Bacilli</taxon>
        <taxon>Bacillales</taxon>
        <taxon>Paenibacillaceae</taxon>
        <taxon>Cohnella</taxon>
    </lineage>
</organism>
<dbReference type="EMBL" id="JBHSNC010000056">
    <property type="protein sequence ID" value="MFC5531731.1"/>
    <property type="molecule type" value="Genomic_DNA"/>
</dbReference>
<name>A0ABW0R4Q3_9BACL</name>
<feature type="transmembrane region" description="Helical" evidence="14">
    <location>
        <begin position="1185"/>
        <end position="1205"/>
    </location>
</feature>
<feature type="transmembrane region" description="Helical" evidence="14">
    <location>
        <begin position="495"/>
        <end position="515"/>
    </location>
</feature>
<evidence type="ECO:0000256" key="6">
    <source>
        <dbReference type="ARBA" id="ARBA00022679"/>
    </source>
</evidence>
<feature type="transmembrane region" description="Helical" evidence="14">
    <location>
        <begin position="223"/>
        <end position="244"/>
    </location>
</feature>
<gene>
    <name evidence="17" type="ORF">ACFPQ4_20130</name>
</gene>
<keyword evidence="18" id="KW-1185">Reference proteome</keyword>
<dbReference type="PANTHER" id="PTHR10050">
    <property type="entry name" value="DOLICHYL-PHOSPHATE-MANNOSE--PROTEIN MANNOSYLTRANSFERASE"/>
    <property type="match status" value="1"/>
</dbReference>
<feature type="transmembrane region" description="Helical" evidence="14">
    <location>
        <begin position="993"/>
        <end position="1011"/>
    </location>
</feature>
<keyword evidence="4" id="KW-1003">Cell membrane</keyword>
<evidence type="ECO:0000256" key="5">
    <source>
        <dbReference type="ARBA" id="ARBA00022676"/>
    </source>
</evidence>
<dbReference type="PANTHER" id="PTHR10050:SF46">
    <property type="entry name" value="PROTEIN O-MANNOSYL-TRANSFERASE 2"/>
    <property type="match status" value="1"/>
</dbReference>
<evidence type="ECO:0000256" key="13">
    <source>
        <dbReference type="SAM" id="MobiDB-lite"/>
    </source>
</evidence>
<feature type="domain" description="Protein O-mannosyl-transferase C-terminal four TM" evidence="16">
    <location>
        <begin position="1081"/>
        <end position="1256"/>
    </location>
</feature>
<dbReference type="RefSeq" id="WP_378113697.1">
    <property type="nucleotide sequence ID" value="NZ_JBHSNC010000056.1"/>
</dbReference>
<dbReference type="Pfam" id="PF02366">
    <property type="entry name" value="PMT"/>
    <property type="match status" value="1"/>
</dbReference>
<comment type="similarity">
    <text evidence="3">Belongs to the glycosyltransferase 39 family.</text>
</comment>
<evidence type="ECO:0000259" key="15">
    <source>
        <dbReference type="Pfam" id="PF02366"/>
    </source>
</evidence>
<keyword evidence="9 14" id="KW-0472">Membrane</keyword>
<dbReference type="Pfam" id="PF09594">
    <property type="entry name" value="GT87"/>
    <property type="match status" value="1"/>
</dbReference>
<protein>
    <recommendedName>
        <fullName evidence="11">Polyprenol-phosphate-mannose--protein mannosyltransferase</fullName>
    </recommendedName>
    <alternativeName>
        <fullName evidence="12">Protein O-mannosyltransferase</fullName>
    </alternativeName>
</protein>
<feature type="transmembrane region" description="Helical" evidence="14">
    <location>
        <begin position="718"/>
        <end position="739"/>
    </location>
</feature>
<evidence type="ECO:0000256" key="12">
    <source>
        <dbReference type="ARBA" id="ARBA00093644"/>
    </source>
</evidence>
<dbReference type="Pfam" id="PF16192">
    <property type="entry name" value="PMT_4TMC"/>
    <property type="match status" value="1"/>
</dbReference>
<feature type="transmembrane region" description="Helical" evidence="14">
    <location>
        <begin position="1047"/>
        <end position="1069"/>
    </location>
</feature>
<comment type="similarity">
    <text evidence="10">Belongs to the glycosyltransferase 87 family.</text>
</comment>
<feature type="transmembrane region" description="Helical" evidence="14">
    <location>
        <begin position="1163"/>
        <end position="1179"/>
    </location>
</feature>
<feature type="transmembrane region" description="Helical" evidence="14">
    <location>
        <begin position="1017"/>
        <end position="1035"/>
    </location>
</feature>
<feature type="transmembrane region" description="Helical" evidence="14">
    <location>
        <begin position="423"/>
        <end position="451"/>
    </location>
</feature>
<feature type="transmembrane region" description="Helical" evidence="14">
    <location>
        <begin position="527"/>
        <end position="544"/>
    </location>
</feature>
<feature type="transmembrane region" description="Helical" evidence="14">
    <location>
        <begin position="372"/>
        <end position="390"/>
    </location>
</feature>
<feature type="transmembrane region" description="Helical" evidence="14">
    <location>
        <begin position="578"/>
        <end position="594"/>
    </location>
</feature>
<feature type="transmembrane region" description="Helical" evidence="14">
    <location>
        <begin position="633"/>
        <end position="651"/>
    </location>
</feature>
<keyword evidence="5" id="KW-0328">Glycosyltransferase</keyword>
<evidence type="ECO:0000256" key="14">
    <source>
        <dbReference type="SAM" id="Phobius"/>
    </source>
</evidence>
<feature type="domain" description="ArnT-like N-terminal" evidence="15">
    <location>
        <begin position="907"/>
        <end position="1064"/>
    </location>
</feature>
<dbReference type="InterPro" id="IPR018584">
    <property type="entry name" value="GT87"/>
</dbReference>
<evidence type="ECO:0000256" key="2">
    <source>
        <dbReference type="ARBA" id="ARBA00004922"/>
    </source>
</evidence>
<evidence type="ECO:0000256" key="8">
    <source>
        <dbReference type="ARBA" id="ARBA00022989"/>
    </source>
</evidence>
<comment type="caution">
    <text evidence="17">The sequence shown here is derived from an EMBL/GenBank/DDBJ whole genome shotgun (WGS) entry which is preliminary data.</text>
</comment>
<feature type="region of interest" description="Disordered" evidence="13">
    <location>
        <begin position="674"/>
        <end position="709"/>
    </location>
</feature>
<reference evidence="18" key="1">
    <citation type="journal article" date="2019" name="Int. J. Syst. Evol. Microbiol.">
        <title>The Global Catalogue of Microorganisms (GCM) 10K type strain sequencing project: providing services to taxonomists for standard genome sequencing and annotation.</title>
        <authorList>
            <consortium name="The Broad Institute Genomics Platform"/>
            <consortium name="The Broad Institute Genome Sequencing Center for Infectious Disease"/>
            <person name="Wu L."/>
            <person name="Ma J."/>
        </authorList>
    </citation>
    <scope>NUCLEOTIDE SEQUENCE [LARGE SCALE GENOMIC DNA]</scope>
    <source>
        <strain evidence="18">CGMCC 1.18578</strain>
    </source>
</reference>
<dbReference type="InterPro" id="IPR032421">
    <property type="entry name" value="PMT_4TMC"/>
</dbReference>
<proteinExistence type="inferred from homology"/>
<sequence>MKKKLAVLFTFVVIVVFIMVFQPTIGKVHAATVPISLEVNGSFALGPNGAPEGWMQDAYLQDEGVSSFRIEPDGGPEGERYLRIESRSPNDARWIRRVAVVPDTFYRLYAFVRGEAGIEGATGANLSVLGITETSQDALHTNGEWSELELIGKTGTEQHEVTVALRLGGYGSLNSGFADFGGFGMETLGSVPPENAAWVSFDAQDLAQSASVVKETPSKVSDIGFSVTAWLLAACWLAIGAFYVRSPEWPLRERWRADDLILRRLAWLAIGAALLLRLAMAPQLKGYPIDMLDFGAWADRAYQGGLGSFFDAGQFADYPPGYIYMLYAIGMLRDLLGLTTDIPASWLLIKLPGILADIALAIVLMREARARMGASAGLMVATLMAANPMLLVASTLWGQIDSIFTLFVVLCVIALAKGRTTSAAAWLAVAILIKPQALVFVPLAAIVLWGIRKPRVWLYAAATAIATTAVIVLPFDELRTPAGLWDHYREMFTSYPYASLNAANLYGLFGLNAASDGHWIGPMTVSAWSNVLTVGIVVYAALLYKRFRAAGKEQEGIAYVALLTGLLVFTLRSGMHERYGYTAAVLALLVCIFVPSRKMRLIAAGLTLVEFANIAYVLRGGLREVYYITPGDWLFRALSLLEVAIAGWIAFEGWRMTQPIPLVTSIDNVKKQSKRHQTLSANQARKKSGNRPNVLAKKAQSQQEADPKLERKLTRRDALILVPMTIAYAVIGIMGIGTLSAPNTAWKPATSDQAQLNFAKVEHIAEVMVYAGIGNGSAQLEQTTDGMTWKPAATLSATDATVFQWQRLPVAIEATGIRITVAGMPVLYEIGLRGTDGRLIIPISKDVTALFDEQGTVPDKPSYTNSMYFDEIYHARTAYETLHGIEPFETTHPPLGKLIISAGISIFGMNPFGWRIMGALFGITMIPLLYVLAKRIFGHTGFATLSALLLAFDFLHFTQSRIATVDVFAVAFILLAYLCTYEYYRLAVIAKASMARSLVPLGFAALSIGMASACKWIGLYAAVGIAVILLFIWRSPGFPRGRILSTLIWVAALFTVLPVLVYVASYIPFLRLPDPGHDLSAMLAYQKHMFDYHSGLVATHPFASSWWEWPLIRKPVWYYAGQTDGDGTVSSIAAMGNPAVWWAGAAAAVYLTMRFSKEKSMSLAFVLIGLGAQFLPWVFVTRLTFIYHFYASVPFLILCVVWAVRRLVQGRSEARRWMYGYAAASGVLFAMFYPILSGASVNRSYVVHALKWFPGWIFNL</sequence>
<feature type="transmembrane region" description="Helical" evidence="14">
    <location>
        <begin position="556"/>
        <end position="572"/>
    </location>
</feature>
<evidence type="ECO:0000256" key="7">
    <source>
        <dbReference type="ARBA" id="ARBA00022692"/>
    </source>
</evidence>
<keyword evidence="6" id="KW-0808">Transferase</keyword>
<dbReference type="Proteomes" id="UP001596108">
    <property type="component" value="Unassembled WGS sequence"/>
</dbReference>
<feature type="transmembrane region" description="Helical" evidence="14">
    <location>
        <begin position="1132"/>
        <end position="1151"/>
    </location>
</feature>
<evidence type="ECO:0000256" key="3">
    <source>
        <dbReference type="ARBA" id="ARBA00007222"/>
    </source>
</evidence>
<evidence type="ECO:0000256" key="1">
    <source>
        <dbReference type="ARBA" id="ARBA00004651"/>
    </source>
</evidence>
<dbReference type="InterPro" id="IPR027005">
    <property type="entry name" value="PMT-like"/>
</dbReference>
<feature type="transmembrane region" description="Helical" evidence="14">
    <location>
        <begin position="265"/>
        <end position="284"/>
    </location>
</feature>
<dbReference type="InterPro" id="IPR003342">
    <property type="entry name" value="ArnT-like_N"/>
</dbReference>
<evidence type="ECO:0000313" key="17">
    <source>
        <dbReference type="EMBL" id="MFC5531731.1"/>
    </source>
</evidence>
<feature type="transmembrane region" description="Helical" evidence="14">
    <location>
        <begin position="1217"/>
        <end position="1236"/>
    </location>
</feature>
<evidence type="ECO:0000256" key="9">
    <source>
        <dbReference type="ARBA" id="ARBA00023136"/>
    </source>
</evidence>
<feature type="transmembrane region" description="Helical" evidence="14">
    <location>
        <begin position="344"/>
        <end position="365"/>
    </location>
</feature>
<evidence type="ECO:0000256" key="10">
    <source>
        <dbReference type="ARBA" id="ARBA00024033"/>
    </source>
</evidence>
<comment type="subcellular location">
    <subcellularLocation>
        <location evidence="1">Cell membrane</location>
        <topology evidence="1">Multi-pass membrane protein</topology>
    </subcellularLocation>
</comment>